<name>A0A9Q0MAM5_BLOTA</name>
<keyword evidence="3 5" id="KW-1133">Transmembrane helix</keyword>
<evidence type="ECO:0000256" key="5">
    <source>
        <dbReference type="SAM" id="Phobius"/>
    </source>
</evidence>
<accession>A0A9Q0MAM5</accession>
<evidence type="ECO:0000313" key="8">
    <source>
        <dbReference type="Proteomes" id="UP001142055"/>
    </source>
</evidence>
<evidence type="ECO:0000256" key="4">
    <source>
        <dbReference type="ARBA" id="ARBA00023136"/>
    </source>
</evidence>
<dbReference type="GO" id="GO:0022857">
    <property type="term" value="F:transmembrane transporter activity"/>
    <property type="evidence" value="ECO:0007669"/>
    <property type="project" value="InterPro"/>
</dbReference>
<keyword evidence="2 5" id="KW-0812">Transmembrane</keyword>
<dbReference type="SUPFAM" id="SSF103473">
    <property type="entry name" value="MFS general substrate transporter"/>
    <property type="match status" value="1"/>
</dbReference>
<keyword evidence="8" id="KW-1185">Reference proteome</keyword>
<proteinExistence type="predicted"/>
<feature type="transmembrane region" description="Helical" evidence="5">
    <location>
        <begin position="296"/>
        <end position="312"/>
    </location>
</feature>
<dbReference type="PANTHER" id="PTHR11662:SF399">
    <property type="entry name" value="FI19708P1-RELATED"/>
    <property type="match status" value="1"/>
</dbReference>
<dbReference type="EMBL" id="JAPWDV010000001">
    <property type="protein sequence ID" value="KAJ6222360.1"/>
    <property type="molecule type" value="Genomic_DNA"/>
</dbReference>
<dbReference type="GO" id="GO:0006820">
    <property type="term" value="P:monoatomic anion transport"/>
    <property type="evidence" value="ECO:0007669"/>
    <property type="project" value="TreeGrafter"/>
</dbReference>
<evidence type="ECO:0000259" key="6">
    <source>
        <dbReference type="PROSITE" id="PS50850"/>
    </source>
</evidence>
<organism evidence="7 8">
    <name type="scientific">Blomia tropicalis</name>
    <name type="common">Mite</name>
    <dbReference type="NCBI Taxonomy" id="40697"/>
    <lineage>
        <taxon>Eukaryota</taxon>
        <taxon>Metazoa</taxon>
        <taxon>Ecdysozoa</taxon>
        <taxon>Arthropoda</taxon>
        <taxon>Chelicerata</taxon>
        <taxon>Arachnida</taxon>
        <taxon>Acari</taxon>
        <taxon>Acariformes</taxon>
        <taxon>Sarcoptiformes</taxon>
        <taxon>Astigmata</taxon>
        <taxon>Glycyphagoidea</taxon>
        <taxon>Echimyopodidae</taxon>
        <taxon>Blomia</taxon>
    </lineage>
</organism>
<protein>
    <recommendedName>
        <fullName evidence="6">Major facilitator superfamily (MFS) profile domain-containing protein</fullName>
    </recommendedName>
</protein>
<feature type="transmembrane region" description="Helical" evidence="5">
    <location>
        <begin position="78"/>
        <end position="98"/>
    </location>
</feature>
<dbReference type="InterPro" id="IPR011701">
    <property type="entry name" value="MFS"/>
</dbReference>
<dbReference type="FunFam" id="1.20.1250.20:FF:000423">
    <property type="entry name" value="Putative inorganic phosphate cotransporter-like Protein"/>
    <property type="match status" value="1"/>
</dbReference>
<evidence type="ECO:0000313" key="7">
    <source>
        <dbReference type="EMBL" id="KAJ6222360.1"/>
    </source>
</evidence>
<dbReference type="Pfam" id="PF07690">
    <property type="entry name" value="MFS_1"/>
    <property type="match status" value="1"/>
</dbReference>
<dbReference type="GO" id="GO:0016020">
    <property type="term" value="C:membrane"/>
    <property type="evidence" value="ECO:0007669"/>
    <property type="project" value="UniProtKB-SubCell"/>
</dbReference>
<gene>
    <name evidence="7" type="ORF">RDWZM_000905</name>
</gene>
<dbReference type="PROSITE" id="PS50850">
    <property type="entry name" value="MFS"/>
    <property type="match status" value="1"/>
</dbReference>
<dbReference type="InterPro" id="IPR020846">
    <property type="entry name" value="MFS_dom"/>
</dbReference>
<dbReference type="Gene3D" id="1.20.1250.20">
    <property type="entry name" value="MFS general substrate transporter like domains"/>
    <property type="match status" value="2"/>
</dbReference>
<evidence type="ECO:0000256" key="3">
    <source>
        <dbReference type="ARBA" id="ARBA00022989"/>
    </source>
</evidence>
<dbReference type="InterPro" id="IPR050382">
    <property type="entry name" value="MFS_Na/Anion_cotransporter"/>
</dbReference>
<feature type="transmembrane region" description="Helical" evidence="5">
    <location>
        <begin position="228"/>
        <end position="250"/>
    </location>
</feature>
<evidence type="ECO:0000256" key="2">
    <source>
        <dbReference type="ARBA" id="ARBA00022692"/>
    </source>
</evidence>
<feature type="domain" description="Major facilitator superfamily (MFS) profile" evidence="6">
    <location>
        <begin position="1"/>
        <end position="387"/>
    </location>
</feature>
<feature type="transmembrane region" description="Helical" evidence="5">
    <location>
        <begin position="364"/>
        <end position="385"/>
    </location>
</feature>
<dbReference type="PANTHER" id="PTHR11662">
    <property type="entry name" value="SOLUTE CARRIER FAMILY 17"/>
    <property type="match status" value="1"/>
</dbReference>
<dbReference type="OMA" id="MSICISG"/>
<dbReference type="InterPro" id="IPR036259">
    <property type="entry name" value="MFS_trans_sf"/>
</dbReference>
<feature type="transmembrane region" description="Helical" evidence="5">
    <location>
        <begin position="332"/>
        <end position="352"/>
    </location>
</feature>
<dbReference type="AlphaFoldDB" id="A0A9Q0MAM5"/>
<comment type="subcellular location">
    <subcellularLocation>
        <location evidence="1">Membrane</location>
        <topology evidence="1">Multi-pass membrane protein</topology>
    </subcellularLocation>
</comment>
<dbReference type="Proteomes" id="UP001142055">
    <property type="component" value="Chromosome 1"/>
</dbReference>
<feature type="transmembrane region" description="Helical" evidence="5">
    <location>
        <begin position="104"/>
        <end position="127"/>
    </location>
</feature>
<feature type="transmembrane region" description="Helical" evidence="5">
    <location>
        <begin position="173"/>
        <end position="193"/>
    </location>
</feature>
<evidence type="ECO:0000256" key="1">
    <source>
        <dbReference type="ARBA" id="ARBA00004141"/>
    </source>
</evidence>
<reference evidence="7" key="1">
    <citation type="submission" date="2022-12" db="EMBL/GenBank/DDBJ databases">
        <title>Genome assemblies of Blomia tropicalis.</title>
        <authorList>
            <person name="Cui Y."/>
        </authorList>
    </citation>
    <scope>NUCLEOTIDE SEQUENCE</scope>
    <source>
        <tissue evidence="7">Adult mites</tissue>
    </source>
</reference>
<feature type="transmembrane region" description="Helical" evidence="5">
    <location>
        <begin position="270"/>
        <end position="289"/>
    </location>
</feature>
<keyword evidence="4 5" id="KW-0472">Membrane</keyword>
<sequence length="528" mass="58436">MSVTIVAMVNQTTNSDSTMVKFDFNQTIPQLETIEDDDDDVFDWDETMQGHILGSFYYGYIASNINAGQLVDRVGARWLCGIITLASAMLTMITPLVARWDVNALILVRVCIGLCQGILTPAIYSLLAKWIPRNERALVLALIQVGGNMGAVVSTILSGFLCQHGFDGGWPSVFYVFGIVGILCFILWIYAIYDTPDQHPRIDDEELEIIQLNIGVNNLNEKKVCIPWISILTSMPVWAITVAKFCGAWGNLMLMSKLPSYLKSVLHLPIHHTIALGGPAICLIMIPIVGCNLPSLVALLIVAMTIFGLNAGGDKINVVDISLHYSGTIYGITNAIASIPGILSPLVVGFLINLHGGIQGWNLVFYSAAGVYIFGIVFFLIFATAKRQPWDIEPQSKCSTMDSKKYSKNNSRVLKHIPNGRTTFIHDIPTNGTSRETTPNQSRKFSINSSINQNIFTIDLYTVQHQLDNKCEIEPEMANISNEMQYNLCIDDFDNDNNLNSYDLDDKNETVQQLQHVYGSSPNICPIV</sequence>
<feature type="transmembrane region" description="Helical" evidence="5">
    <location>
        <begin position="139"/>
        <end position="161"/>
    </location>
</feature>
<comment type="caution">
    <text evidence="7">The sequence shown here is derived from an EMBL/GenBank/DDBJ whole genome shotgun (WGS) entry which is preliminary data.</text>
</comment>